<dbReference type="GO" id="GO:0006351">
    <property type="term" value="P:DNA-templated transcription"/>
    <property type="evidence" value="ECO:0007669"/>
    <property type="project" value="TreeGrafter"/>
</dbReference>
<proteinExistence type="inferred from homology"/>
<dbReference type="SUPFAM" id="SSF53850">
    <property type="entry name" value="Periplasmic binding protein-like II"/>
    <property type="match status" value="1"/>
</dbReference>
<dbReference type="InterPro" id="IPR058163">
    <property type="entry name" value="LysR-type_TF_proteobact-type"/>
</dbReference>
<keyword evidence="2" id="KW-0805">Transcription regulation</keyword>
<feature type="domain" description="HTH lysR-type" evidence="5">
    <location>
        <begin position="1"/>
        <end position="58"/>
    </location>
</feature>
<keyword evidence="4" id="KW-0804">Transcription</keyword>
<evidence type="ECO:0000256" key="4">
    <source>
        <dbReference type="ARBA" id="ARBA00023163"/>
    </source>
</evidence>
<dbReference type="Proteomes" id="UP000031327">
    <property type="component" value="Unassembled WGS sequence"/>
</dbReference>
<accession>A0A0C1QUZ7</accession>
<dbReference type="InterPro" id="IPR000847">
    <property type="entry name" value="LysR_HTH_N"/>
</dbReference>
<comment type="caution">
    <text evidence="6">The sequence shown here is derived from an EMBL/GenBank/DDBJ whole genome shotgun (WGS) entry which is preliminary data.</text>
</comment>
<dbReference type="PANTHER" id="PTHR30537">
    <property type="entry name" value="HTH-TYPE TRANSCRIPTIONAL REGULATOR"/>
    <property type="match status" value="1"/>
</dbReference>
<dbReference type="GO" id="GO:0003700">
    <property type="term" value="F:DNA-binding transcription factor activity"/>
    <property type="evidence" value="ECO:0007669"/>
    <property type="project" value="InterPro"/>
</dbReference>
<dbReference type="RefSeq" id="WP_039607966.1">
    <property type="nucleotide sequence ID" value="NZ_JWIC01000003.1"/>
</dbReference>
<evidence type="ECO:0000256" key="2">
    <source>
        <dbReference type="ARBA" id="ARBA00023015"/>
    </source>
</evidence>
<protein>
    <recommendedName>
        <fullName evidence="5">HTH lysR-type domain-containing protein</fullName>
    </recommendedName>
</protein>
<dbReference type="OrthoDB" id="9786526at2"/>
<dbReference type="Gene3D" id="3.40.190.290">
    <property type="match status" value="1"/>
</dbReference>
<comment type="similarity">
    <text evidence="1">Belongs to the LysR transcriptional regulatory family.</text>
</comment>
<evidence type="ECO:0000256" key="1">
    <source>
        <dbReference type="ARBA" id="ARBA00009437"/>
    </source>
</evidence>
<sequence length="292" mass="32296">MLLNDLYLFSIIVDCGSLSRAAKQLNTTVATVSRRLCALEAHIGQPLLNRHARGIHVTQAGEQLYRQYAVDLQTIQTQLTEFKSHAQLISGRLKVLAPSNLATTALADFWPEFMRTYPELQLDIQTSNHIQDIAEQGADCAIRVGHLPSSSLVQKRLGTIESKLVAAPEHPDITYVTELSEHTFAISQQVNNLTLSHPKQGDYKLTVTPTHFCNDIALLKAMVKSGRCIALLPLSEASSCLQSGALKTVLPHWSGVERPVYLVTTSRKYPSPKVKAFADMLKQFIAQQPWAS</sequence>
<keyword evidence="3" id="KW-0238">DNA-binding</keyword>
<dbReference type="GO" id="GO:0043565">
    <property type="term" value="F:sequence-specific DNA binding"/>
    <property type="evidence" value="ECO:0007669"/>
    <property type="project" value="TreeGrafter"/>
</dbReference>
<dbReference type="Gene3D" id="1.10.10.10">
    <property type="entry name" value="Winged helix-like DNA-binding domain superfamily/Winged helix DNA-binding domain"/>
    <property type="match status" value="1"/>
</dbReference>
<dbReference type="EMBL" id="JWIC01000003">
    <property type="protein sequence ID" value="KID58797.1"/>
    <property type="molecule type" value="Genomic_DNA"/>
</dbReference>
<dbReference type="InterPro" id="IPR036390">
    <property type="entry name" value="WH_DNA-bd_sf"/>
</dbReference>
<organism evidence="6 7">
    <name type="scientific">Pseudoalteromonas luteoviolacea</name>
    <dbReference type="NCBI Taxonomy" id="43657"/>
    <lineage>
        <taxon>Bacteria</taxon>
        <taxon>Pseudomonadati</taxon>
        <taxon>Pseudomonadota</taxon>
        <taxon>Gammaproteobacteria</taxon>
        <taxon>Alteromonadales</taxon>
        <taxon>Pseudoalteromonadaceae</taxon>
        <taxon>Pseudoalteromonas</taxon>
    </lineage>
</organism>
<dbReference type="InterPro" id="IPR005119">
    <property type="entry name" value="LysR_subst-bd"/>
</dbReference>
<evidence type="ECO:0000313" key="6">
    <source>
        <dbReference type="EMBL" id="KID58797.1"/>
    </source>
</evidence>
<evidence type="ECO:0000313" key="7">
    <source>
        <dbReference type="Proteomes" id="UP000031327"/>
    </source>
</evidence>
<gene>
    <name evidence="6" type="ORF">JF50_02765</name>
</gene>
<dbReference type="Pfam" id="PF03466">
    <property type="entry name" value="LysR_substrate"/>
    <property type="match status" value="1"/>
</dbReference>
<dbReference type="PANTHER" id="PTHR30537:SF5">
    <property type="entry name" value="HTH-TYPE TRANSCRIPTIONAL ACTIVATOR TTDR-RELATED"/>
    <property type="match status" value="1"/>
</dbReference>
<dbReference type="InterPro" id="IPR036388">
    <property type="entry name" value="WH-like_DNA-bd_sf"/>
</dbReference>
<dbReference type="PROSITE" id="PS50931">
    <property type="entry name" value="HTH_LYSR"/>
    <property type="match status" value="1"/>
</dbReference>
<dbReference type="AlphaFoldDB" id="A0A0C1QUZ7"/>
<evidence type="ECO:0000259" key="5">
    <source>
        <dbReference type="PROSITE" id="PS50931"/>
    </source>
</evidence>
<dbReference type="CDD" id="cd08422">
    <property type="entry name" value="PBP2_CrgA_like"/>
    <property type="match status" value="1"/>
</dbReference>
<reference evidence="6 7" key="1">
    <citation type="submission" date="2014-12" db="EMBL/GenBank/DDBJ databases">
        <title>Draft Genome Sequence of Pseudoalteromonas luteoviolacea HI1.</title>
        <authorList>
            <person name="Asahina A.Y."/>
            <person name="Hadfield M.G."/>
        </authorList>
    </citation>
    <scope>NUCLEOTIDE SEQUENCE [LARGE SCALE GENOMIC DNA]</scope>
    <source>
        <strain evidence="6 7">HI1</strain>
    </source>
</reference>
<dbReference type="Pfam" id="PF00126">
    <property type="entry name" value="HTH_1"/>
    <property type="match status" value="1"/>
</dbReference>
<name>A0A0C1QUZ7_9GAMM</name>
<evidence type="ECO:0000256" key="3">
    <source>
        <dbReference type="ARBA" id="ARBA00023125"/>
    </source>
</evidence>
<dbReference type="SUPFAM" id="SSF46785">
    <property type="entry name" value="Winged helix' DNA-binding domain"/>
    <property type="match status" value="1"/>
</dbReference>